<organism evidence="3 4">
    <name type="scientific">Eruca vesicaria subsp. sativa</name>
    <name type="common">Garden rocket</name>
    <name type="synonym">Eruca sativa</name>
    <dbReference type="NCBI Taxonomy" id="29727"/>
    <lineage>
        <taxon>Eukaryota</taxon>
        <taxon>Viridiplantae</taxon>
        <taxon>Streptophyta</taxon>
        <taxon>Embryophyta</taxon>
        <taxon>Tracheophyta</taxon>
        <taxon>Spermatophyta</taxon>
        <taxon>Magnoliopsida</taxon>
        <taxon>eudicotyledons</taxon>
        <taxon>Gunneridae</taxon>
        <taxon>Pentapetalae</taxon>
        <taxon>rosids</taxon>
        <taxon>malvids</taxon>
        <taxon>Brassicales</taxon>
        <taxon>Brassicaceae</taxon>
        <taxon>Brassiceae</taxon>
        <taxon>Eruca</taxon>
    </lineage>
</organism>
<dbReference type="AlphaFoldDB" id="A0ABC8M1K3"/>
<dbReference type="PANTHER" id="PTHR48046">
    <property type="entry name" value="UDP-GLYCOSYLTRANSFERASE 72E1"/>
    <property type="match status" value="1"/>
</dbReference>
<gene>
    <name evidence="3" type="ORF">ERUC_LOCUS42476</name>
</gene>
<dbReference type="Pfam" id="PF00201">
    <property type="entry name" value="UDPGT"/>
    <property type="match status" value="1"/>
</dbReference>
<evidence type="ECO:0000313" key="4">
    <source>
        <dbReference type="Proteomes" id="UP001642260"/>
    </source>
</evidence>
<accession>A0ABC8M1K3</accession>
<keyword evidence="1" id="KW-0328">Glycosyltransferase</keyword>
<evidence type="ECO:0000256" key="1">
    <source>
        <dbReference type="ARBA" id="ARBA00022676"/>
    </source>
</evidence>
<comment type="caution">
    <text evidence="3">The sequence shown here is derived from an EMBL/GenBank/DDBJ whole genome shotgun (WGS) entry which is preliminary data.</text>
</comment>
<sequence>MESIVNGVPLIAWPLYAEQKMNAILLTEDIHVALRAHAGVDGLVMKEEVARVVKGLMEGEEVKGMIEGDEGKRVRNKMKKIKEGACRVMKDGGSFTKALSQLVL</sequence>
<dbReference type="PANTHER" id="PTHR48046:SF6">
    <property type="entry name" value="GLYCOSYLTRANSFERASE"/>
    <property type="match status" value="1"/>
</dbReference>
<keyword evidence="2" id="KW-0808">Transferase</keyword>
<dbReference type="Proteomes" id="UP001642260">
    <property type="component" value="Unassembled WGS sequence"/>
</dbReference>
<proteinExistence type="predicted"/>
<dbReference type="EMBL" id="CAKOAT010868487">
    <property type="protein sequence ID" value="CAH8389993.1"/>
    <property type="molecule type" value="Genomic_DNA"/>
</dbReference>
<name>A0ABC8M1K3_ERUVS</name>
<dbReference type="SUPFAM" id="SSF53756">
    <property type="entry name" value="UDP-Glycosyltransferase/glycogen phosphorylase"/>
    <property type="match status" value="1"/>
</dbReference>
<keyword evidence="4" id="KW-1185">Reference proteome</keyword>
<dbReference type="InterPro" id="IPR002213">
    <property type="entry name" value="UDP_glucos_trans"/>
</dbReference>
<dbReference type="Gene3D" id="3.40.50.2000">
    <property type="entry name" value="Glycogen Phosphorylase B"/>
    <property type="match status" value="1"/>
</dbReference>
<dbReference type="GO" id="GO:0016757">
    <property type="term" value="F:glycosyltransferase activity"/>
    <property type="evidence" value="ECO:0007669"/>
    <property type="project" value="UniProtKB-KW"/>
</dbReference>
<evidence type="ECO:0000313" key="3">
    <source>
        <dbReference type="EMBL" id="CAH8389993.1"/>
    </source>
</evidence>
<reference evidence="3 4" key="1">
    <citation type="submission" date="2022-03" db="EMBL/GenBank/DDBJ databases">
        <authorList>
            <person name="Macdonald S."/>
            <person name="Ahmed S."/>
            <person name="Newling K."/>
        </authorList>
    </citation>
    <scope>NUCLEOTIDE SEQUENCE [LARGE SCALE GENOMIC DNA]</scope>
</reference>
<protein>
    <submittedName>
        <fullName evidence="3">Uncharacterized protein</fullName>
    </submittedName>
</protein>
<evidence type="ECO:0000256" key="2">
    <source>
        <dbReference type="ARBA" id="ARBA00022679"/>
    </source>
</evidence>